<reference evidence="1" key="2">
    <citation type="journal article" date="2015" name="Fish Shellfish Immunol.">
        <title>Early steps in the European eel (Anguilla anguilla)-Vibrio vulnificus interaction in the gills: Role of the RtxA13 toxin.</title>
        <authorList>
            <person name="Callol A."/>
            <person name="Pajuelo D."/>
            <person name="Ebbesson L."/>
            <person name="Teles M."/>
            <person name="MacKenzie S."/>
            <person name="Amaro C."/>
        </authorList>
    </citation>
    <scope>NUCLEOTIDE SEQUENCE</scope>
</reference>
<proteinExistence type="predicted"/>
<protein>
    <submittedName>
        <fullName evidence="1">Uncharacterized protein</fullName>
    </submittedName>
</protein>
<organism evidence="1">
    <name type="scientific">Anguilla anguilla</name>
    <name type="common">European freshwater eel</name>
    <name type="synonym">Muraena anguilla</name>
    <dbReference type="NCBI Taxonomy" id="7936"/>
    <lineage>
        <taxon>Eukaryota</taxon>
        <taxon>Metazoa</taxon>
        <taxon>Chordata</taxon>
        <taxon>Craniata</taxon>
        <taxon>Vertebrata</taxon>
        <taxon>Euteleostomi</taxon>
        <taxon>Actinopterygii</taxon>
        <taxon>Neopterygii</taxon>
        <taxon>Teleostei</taxon>
        <taxon>Anguilliformes</taxon>
        <taxon>Anguillidae</taxon>
        <taxon>Anguilla</taxon>
    </lineage>
</organism>
<accession>A0A0E9PJV5</accession>
<dbReference type="EMBL" id="GBXM01104444">
    <property type="protein sequence ID" value="JAH04133.1"/>
    <property type="molecule type" value="Transcribed_RNA"/>
</dbReference>
<reference evidence="1" key="1">
    <citation type="submission" date="2014-11" db="EMBL/GenBank/DDBJ databases">
        <authorList>
            <person name="Amaro Gonzalez C."/>
        </authorList>
    </citation>
    <scope>NUCLEOTIDE SEQUENCE</scope>
</reference>
<sequence>MECEWLSVPNLCICEPPEQVERAWRLSISFI</sequence>
<evidence type="ECO:0000313" key="1">
    <source>
        <dbReference type="EMBL" id="JAH04133.1"/>
    </source>
</evidence>
<name>A0A0E9PJV5_ANGAN</name>
<dbReference type="AlphaFoldDB" id="A0A0E9PJV5"/>